<feature type="coiled-coil region" evidence="1">
    <location>
        <begin position="46"/>
        <end position="117"/>
    </location>
</feature>
<dbReference type="EMBL" id="CP092877">
    <property type="protein sequence ID" value="UYV77819.1"/>
    <property type="molecule type" value="Genomic_DNA"/>
</dbReference>
<protein>
    <submittedName>
        <fullName evidence="2">STMN1</fullName>
    </submittedName>
</protein>
<dbReference type="PROSITE" id="PS51663">
    <property type="entry name" value="STATHMIN_3"/>
    <property type="match status" value="1"/>
</dbReference>
<dbReference type="InterPro" id="IPR000956">
    <property type="entry name" value="Stathmin_fam"/>
</dbReference>
<keyword evidence="3" id="KW-1185">Reference proteome</keyword>
<dbReference type="Gene3D" id="6.10.280.30">
    <property type="match status" value="2"/>
</dbReference>
<proteinExistence type="predicted"/>
<dbReference type="Pfam" id="PF00836">
    <property type="entry name" value="Stathmin"/>
    <property type="match status" value="1"/>
</dbReference>
<dbReference type="Proteomes" id="UP001235939">
    <property type="component" value="Chromosome 15"/>
</dbReference>
<evidence type="ECO:0000313" key="3">
    <source>
        <dbReference type="Proteomes" id="UP001235939"/>
    </source>
</evidence>
<dbReference type="PANTHER" id="PTHR10104">
    <property type="entry name" value="STATHMIN"/>
    <property type="match status" value="1"/>
</dbReference>
<sequence>MMVCKLTFAEVRATEQSKGGIKYDLVLADSSSPVPVKASPTPKLNLSDIETKLQAARERKKTLEERRLSQLQNENQHLSEVLQKKQEKNNNFIQVTRDTLEQKIEGYKENRQAYIESIKGKLKEHLIFVPLDETAKMLMESKLEEYTYLNVYWPLQGEHVEEVRKSLEEQQQTILASHLKKLEAADEVRTTQIEALRERLSQHDKHIMEVRRQLSEQMDNKRNLINKKLEDAQSKRELILKEIQEKIHEHVSTVCA</sequence>
<feature type="coiled-coil region" evidence="1">
    <location>
        <begin position="193"/>
        <end position="249"/>
    </location>
</feature>
<dbReference type="PANTHER" id="PTHR10104:SF1">
    <property type="entry name" value="STATHMIN, ISOFORM D"/>
    <property type="match status" value="1"/>
</dbReference>
<evidence type="ECO:0000256" key="1">
    <source>
        <dbReference type="SAM" id="Coils"/>
    </source>
</evidence>
<reference evidence="2 3" key="1">
    <citation type="submission" date="2022-01" db="EMBL/GenBank/DDBJ databases">
        <title>A chromosomal length assembly of Cordylochernes scorpioides.</title>
        <authorList>
            <person name="Zeh D."/>
            <person name="Zeh J."/>
        </authorList>
    </citation>
    <scope>NUCLEOTIDE SEQUENCE [LARGE SCALE GENOMIC DNA]</scope>
    <source>
        <strain evidence="2">IN4F17</strain>
        <tissue evidence="2">Whole Body</tissue>
    </source>
</reference>
<accession>A0ABY6L9L1</accession>
<organism evidence="2 3">
    <name type="scientific">Cordylochernes scorpioides</name>
    <dbReference type="NCBI Taxonomy" id="51811"/>
    <lineage>
        <taxon>Eukaryota</taxon>
        <taxon>Metazoa</taxon>
        <taxon>Ecdysozoa</taxon>
        <taxon>Arthropoda</taxon>
        <taxon>Chelicerata</taxon>
        <taxon>Arachnida</taxon>
        <taxon>Pseudoscorpiones</taxon>
        <taxon>Cheliferoidea</taxon>
        <taxon>Chernetidae</taxon>
        <taxon>Cordylochernes</taxon>
    </lineage>
</organism>
<name>A0ABY6L9L1_9ARAC</name>
<dbReference type="InterPro" id="IPR036002">
    <property type="entry name" value="Stathmin_sf"/>
</dbReference>
<gene>
    <name evidence="2" type="ORF">LAZ67_15002431</name>
</gene>
<evidence type="ECO:0000313" key="2">
    <source>
        <dbReference type="EMBL" id="UYV77819.1"/>
    </source>
</evidence>
<keyword evidence="1" id="KW-0175">Coiled coil</keyword>
<dbReference type="SUPFAM" id="SSF101494">
    <property type="entry name" value="Stathmin"/>
    <property type="match status" value="1"/>
</dbReference>